<sequence length="24" mass="2834">VYVASNIDFNTYLAYILAERITRK</sequence>
<protein>
    <submittedName>
        <fullName evidence="1">Uncharacterized protein</fullName>
    </submittedName>
</protein>
<dbReference type="EMBL" id="UINC01003795">
    <property type="protein sequence ID" value="SVA09307.1"/>
    <property type="molecule type" value="Genomic_DNA"/>
</dbReference>
<proteinExistence type="predicted"/>
<organism evidence="1">
    <name type="scientific">marine metagenome</name>
    <dbReference type="NCBI Taxonomy" id="408172"/>
    <lineage>
        <taxon>unclassified sequences</taxon>
        <taxon>metagenomes</taxon>
        <taxon>ecological metagenomes</taxon>
    </lineage>
</organism>
<evidence type="ECO:0000313" key="1">
    <source>
        <dbReference type="EMBL" id="SVA09307.1"/>
    </source>
</evidence>
<accession>A0A381T3X3</accession>
<gene>
    <name evidence="1" type="ORF">METZ01_LOCUS62161</name>
</gene>
<dbReference type="AlphaFoldDB" id="A0A381T3X3"/>
<name>A0A381T3X3_9ZZZZ</name>
<feature type="non-terminal residue" evidence="1">
    <location>
        <position position="1"/>
    </location>
</feature>
<reference evidence="1" key="1">
    <citation type="submission" date="2018-05" db="EMBL/GenBank/DDBJ databases">
        <authorList>
            <person name="Lanie J.A."/>
            <person name="Ng W.-L."/>
            <person name="Kazmierczak K.M."/>
            <person name="Andrzejewski T.M."/>
            <person name="Davidsen T.M."/>
            <person name="Wayne K.J."/>
            <person name="Tettelin H."/>
            <person name="Glass J.I."/>
            <person name="Rusch D."/>
            <person name="Podicherti R."/>
            <person name="Tsui H.-C.T."/>
            <person name="Winkler M.E."/>
        </authorList>
    </citation>
    <scope>NUCLEOTIDE SEQUENCE</scope>
</reference>